<name>A0ABP7EYI8_9STAP</name>
<evidence type="ECO:0000313" key="7">
    <source>
        <dbReference type="Proteomes" id="UP001500920"/>
    </source>
</evidence>
<keyword evidence="2" id="KW-0808">Transferase</keyword>
<dbReference type="Proteomes" id="UP001500920">
    <property type="component" value="Unassembled WGS sequence"/>
</dbReference>
<organism evidence="6 7">
    <name type="scientific">Salinicoccus jeotgali</name>
    <dbReference type="NCBI Taxonomy" id="381634"/>
    <lineage>
        <taxon>Bacteria</taxon>
        <taxon>Bacillati</taxon>
        <taxon>Bacillota</taxon>
        <taxon>Bacilli</taxon>
        <taxon>Bacillales</taxon>
        <taxon>Staphylococcaceae</taxon>
        <taxon>Salinicoccus</taxon>
    </lineage>
</organism>
<feature type="binding site" evidence="4">
    <location>
        <position position="134"/>
    </location>
    <ligand>
        <name>Zn(2+)</name>
        <dbReference type="ChEBI" id="CHEBI:29105"/>
    </ligand>
</feature>
<feature type="domain" description="Deacetylase sirtuin-type" evidence="5">
    <location>
        <begin position="1"/>
        <end position="241"/>
    </location>
</feature>
<dbReference type="RefSeq" id="WP_344703225.1">
    <property type="nucleotide sequence ID" value="NZ_BAABCK010000053.1"/>
</dbReference>
<evidence type="ECO:0000313" key="6">
    <source>
        <dbReference type="EMBL" id="GAA3727753.1"/>
    </source>
</evidence>
<evidence type="ECO:0000256" key="3">
    <source>
        <dbReference type="ARBA" id="ARBA00023027"/>
    </source>
</evidence>
<keyword evidence="4" id="KW-0479">Metal-binding</keyword>
<evidence type="ECO:0000256" key="4">
    <source>
        <dbReference type="PROSITE-ProRule" id="PRU00236"/>
    </source>
</evidence>
<evidence type="ECO:0000259" key="5">
    <source>
        <dbReference type="PROSITE" id="PS50305"/>
    </source>
</evidence>
<accession>A0ABP7EYI8</accession>
<gene>
    <name evidence="6" type="ORF">GCM10022378_15830</name>
</gene>
<sequence>MENDIRRFQSIIDTSHDIVFFTGAGVSVESGIPDFRSMGGLFDEIRQSGNSPEYLLSRDHLDEEPERFVQFYRKRLLTSDKHPNIVHHFIAEMETAGRSLGTVTQNIDGLHTEAGSNNVDELHGSLNRFYCISCNQDYTKGALLQNDVMTCECGGILRPDIVLYGEMLDERVLQSAQNKISKADTLIVLGSSLVVNPAAYLLHYFKGHHLVIINREETPFDFMADLVINQDMTTIIKNIEH</sequence>
<dbReference type="PANTHER" id="PTHR11085:SF4">
    <property type="entry name" value="NAD-DEPENDENT PROTEIN DEACYLASE"/>
    <property type="match status" value="1"/>
</dbReference>
<dbReference type="InterPro" id="IPR029035">
    <property type="entry name" value="DHS-like_NAD/FAD-binding_dom"/>
</dbReference>
<dbReference type="InterPro" id="IPR003000">
    <property type="entry name" value="Sirtuin"/>
</dbReference>
<keyword evidence="3" id="KW-0520">NAD</keyword>
<feature type="binding site" evidence="4">
    <location>
        <position position="131"/>
    </location>
    <ligand>
        <name>Zn(2+)</name>
        <dbReference type="ChEBI" id="CHEBI:29105"/>
    </ligand>
</feature>
<dbReference type="SUPFAM" id="SSF52467">
    <property type="entry name" value="DHS-like NAD/FAD-binding domain"/>
    <property type="match status" value="1"/>
</dbReference>
<dbReference type="PROSITE" id="PS50305">
    <property type="entry name" value="SIRTUIN"/>
    <property type="match status" value="1"/>
</dbReference>
<dbReference type="PANTHER" id="PTHR11085">
    <property type="entry name" value="NAD-DEPENDENT PROTEIN DEACYLASE SIRTUIN-5, MITOCHONDRIAL-RELATED"/>
    <property type="match status" value="1"/>
</dbReference>
<keyword evidence="4" id="KW-0862">Zinc</keyword>
<comment type="caution">
    <text evidence="6">The sequence shown here is derived from an EMBL/GenBank/DDBJ whole genome shotgun (WGS) entry which is preliminary data.</text>
</comment>
<dbReference type="EMBL" id="BAABCK010000053">
    <property type="protein sequence ID" value="GAA3727753.1"/>
    <property type="molecule type" value="Genomic_DNA"/>
</dbReference>
<dbReference type="InterPro" id="IPR026590">
    <property type="entry name" value="Ssirtuin_cat_dom"/>
</dbReference>
<protein>
    <recommendedName>
        <fullName evidence="1">protein acetyllysine N-acetyltransferase</fullName>
        <ecNumber evidence="1">2.3.1.286</ecNumber>
    </recommendedName>
</protein>
<evidence type="ECO:0000256" key="2">
    <source>
        <dbReference type="ARBA" id="ARBA00022679"/>
    </source>
</evidence>
<feature type="active site" description="Proton acceptor" evidence="4">
    <location>
        <position position="123"/>
    </location>
</feature>
<dbReference type="Pfam" id="PF02146">
    <property type="entry name" value="SIR2"/>
    <property type="match status" value="1"/>
</dbReference>
<evidence type="ECO:0000256" key="1">
    <source>
        <dbReference type="ARBA" id="ARBA00012928"/>
    </source>
</evidence>
<keyword evidence="7" id="KW-1185">Reference proteome</keyword>
<feature type="binding site" evidence="4">
    <location>
        <position position="153"/>
    </location>
    <ligand>
        <name>Zn(2+)</name>
        <dbReference type="ChEBI" id="CHEBI:29105"/>
    </ligand>
</feature>
<dbReference type="NCBIfam" id="NF001752">
    <property type="entry name" value="PRK00481.1-1"/>
    <property type="match status" value="1"/>
</dbReference>
<dbReference type="EC" id="2.3.1.286" evidence="1"/>
<dbReference type="InterPro" id="IPR026591">
    <property type="entry name" value="Sirtuin_cat_small_dom_sf"/>
</dbReference>
<proteinExistence type="predicted"/>
<dbReference type="InterPro" id="IPR050134">
    <property type="entry name" value="NAD-dep_sirtuin_deacylases"/>
</dbReference>
<reference evidence="7" key="1">
    <citation type="journal article" date="2019" name="Int. J. Syst. Evol. Microbiol.">
        <title>The Global Catalogue of Microorganisms (GCM) 10K type strain sequencing project: providing services to taxonomists for standard genome sequencing and annotation.</title>
        <authorList>
            <consortium name="The Broad Institute Genomics Platform"/>
            <consortium name="The Broad Institute Genome Sequencing Center for Infectious Disease"/>
            <person name="Wu L."/>
            <person name="Ma J."/>
        </authorList>
    </citation>
    <scope>NUCLEOTIDE SEQUENCE [LARGE SCALE GENOMIC DNA]</scope>
    <source>
        <strain evidence="7">JCM 16981</strain>
    </source>
</reference>
<dbReference type="Gene3D" id="3.40.50.1220">
    <property type="entry name" value="TPP-binding domain"/>
    <property type="match status" value="1"/>
</dbReference>
<dbReference type="Gene3D" id="3.30.1600.10">
    <property type="entry name" value="SIR2/SIRT2 'Small Domain"/>
    <property type="match status" value="1"/>
</dbReference>
<feature type="binding site" evidence="4">
    <location>
        <position position="151"/>
    </location>
    <ligand>
        <name>Zn(2+)</name>
        <dbReference type="ChEBI" id="CHEBI:29105"/>
    </ligand>
</feature>